<dbReference type="InterPro" id="IPR050111">
    <property type="entry name" value="C-type_lectin/snaclec_domain"/>
</dbReference>
<evidence type="ECO:0000313" key="4">
    <source>
        <dbReference type="Proteomes" id="UP000694844"/>
    </source>
</evidence>
<feature type="domain" description="C-type lectin" evidence="3">
    <location>
        <begin position="71"/>
        <end position="187"/>
    </location>
</feature>
<dbReference type="AlphaFoldDB" id="A0A8B8EVP2"/>
<dbReference type="Proteomes" id="UP000694844">
    <property type="component" value="Chromosome 5"/>
</dbReference>
<dbReference type="GeneID" id="111137099"/>
<dbReference type="InterPro" id="IPR016187">
    <property type="entry name" value="CTDL_fold"/>
</dbReference>
<organism evidence="4 6">
    <name type="scientific">Crassostrea virginica</name>
    <name type="common">Eastern oyster</name>
    <dbReference type="NCBI Taxonomy" id="6565"/>
    <lineage>
        <taxon>Eukaryota</taxon>
        <taxon>Metazoa</taxon>
        <taxon>Spiralia</taxon>
        <taxon>Lophotrochozoa</taxon>
        <taxon>Mollusca</taxon>
        <taxon>Bivalvia</taxon>
        <taxon>Autobranchia</taxon>
        <taxon>Pteriomorphia</taxon>
        <taxon>Ostreida</taxon>
        <taxon>Ostreoidea</taxon>
        <taxon>Ostreidae</taxon>
        <taxon>Crassostrea</taxon>
    </lineage>
</organism>
<dbReference type="InterPro" id="IPR001304">
    <property type="entry name" value="C-type_lectin-like"/>
</dbReference>
<evidence type="ECO:0000256" key="2">
    <source>
        <dbReference type="SAM" id="SignalP"/>
    </source>
</evidence>
<dbReference type="Gene3D" id="3.10.100.10">
    <property type="entry name" value="Mannose-Binding Protein A, subunit A"/>
    <property type="match status" value="1"/>
</dbReference>
<dbReference type="OrthoDB" id="6052692at2759"/>
<dbReference type="InterPro" id="IPR018378">
    <property type="entry name" value="C-type_lectin_CS"/>
</dbReference>
<proteinExistence type="predicted"/>
<dbReference type="InterPro" id="IPR016186">
    <property type="entry name" value="C-type_lectin-like/link_sf"/>
</dbReference>
<dbReference type="PANTHER" id="PTHR22803">
    <property type="entry name" value="MANNOSE, PHOSPHOLIPASE, LECTIN RECEPTOR RELATED"/>
    <property type="match status" value="1"/>
</dbReference>
<name>A0A8B8EVP2_CRAVI</name>
<dbReference type="RefSeq" id="XP_022344015.1">
    <property type="nucleotide sequence ID" value="XM_022488307.1"/>
</dbReference>
<dbReference type="SMART" id="SM00034">
    <property type="entry name" value="CLECT"/>
    <property type="match status" value="1"/>
</dbReference>
<keyword evidence="2" id="KW-0732">Signal</keyword>
<gene>
    <name evidence="6" type="primary">LOC111137099</name>
    <name evidence="5" type="synonym">LOC111137064</name>
</gene>
<dbReference type="Pfam" id="PF00059">
    <property type="entry name" value="Lectin_C"/>
    <property type="match status" value="1"/>
</dbReference>
<keyword evidence="1" id="KW-1015">Disulfide bond</keyword>
<sequence length="192" mass="21755">MSSYCVCAIVLWLVSLASFVAGQTLYSNVEAREVPQIQALEKAVKRLEQENRALKDKLPRKHSCPQNWHSFGNSCYLLVQAKKTQEDAALICMRHGSKLVEIETRDENIFLATILGSGSYWTGGTDVLTEGEWVWPMIGTPLTLFDDWKEGEPNDHNGGEDCLEYRTQTTKTWNDNKCNATLKFICEKNAVY</sequence>
<dbReference type="PROSITE" id="PS50041">
    <property type="entry name" value="C_TYPE_LECTIN_2"/>
    <property type="match status" value="1"/>
</dbReference>
<evidence type="ECO:0000313" key="5">
    <source>
        <dbReference type="RefSeq" id="XP_022344015.1"/>
    </source>
</evidence>
<keyword evidence="4" id="KW-1185">Reference proteome</keyword>
<feature type="chain" id="PRO_5044666505" evidence="2">
    <location>
        <begin position="23"/>
        <end position="192"/>
    </location>
</feature>
<dbReference type="SUPFAM" id="SSF56436">
    <property type="entry name" value="C-type lectin-like"/>
    <property type="match status" value="1"/>
</dbReference>
<dbReference type="RefSeq" id="XP_022344065.1">
    <property type="nucleotide sequence ID" value="XM_022488357.1"/>
</dbReference>
<protein>
    <submittedName>
        <fullName evidence="5 6">Perlucin-like</fullName>
    </submittedName>
</protein>
<feature type="signal peptide" evidence="2">
    <location>
        <begin position="1"/>
        <end position="22"/>
    </location>
</feature>
<evidence type="ECO:0000313" key="6">
    <source>
        <dbReference type="RefSeq" id="XP_022344065.1"/>
    </source>
</evidence>
<accession>A0A8B8EVP2</accession>
<dbReference type="KEGG" id="cvn:111137064"/>
<dbReference type="PROSITE" id="PS00615">
    <property type="entry name" value="C_TYPE_LECTIN_1"/>
    <property type="match status" value="1"/>
</dbReference>
<evidence type="ECO:0000256" key="1">
    <source>
        <dbReference type="ARBA" id="ARBA00023157"/>
    </source>
</evidence>
<dbReference type="KEGG" id="cvn:111137099"/>
<evidence type="ECO:0000259" key="3">
    <source>
        <dbReference type="PROSITE" id="PS50041"/>
    </source>
</evidence>
<reference evidence="5 6" key="1">
    <citation type="submission" date="2025-04" db="UniProtKB">
        <authorList>
            <consortium name="RefSeq"/>
        </authorList>
    </citation>
    <scope>IDENTIFICATION</scope>
    <source>
        <tissue evidence="5 6">Whole sample</tissue>
    </source>
</reference>